<dbReference type="Proteomes" id="UP000553632">
    <property type="component" value="Unassembled WGS sequence"/>
</dbReference>
<keyword evidence="3 6" id="KW-0812">Transmembrane</keyword>
<keyword evidence="2" id="KW-0813">Transport</keyword>
<dbReference type="PANTHER" id="PTHR31585">
    <property type="entry name" value="FOLATE-BIOPTERIN TRANSPORTER 1, CHLOROPLASTIC"/>
    <property type="match status" value="1"/>
</dbReference>
<evidence type="ECO:0000313" key="8">
    <source>
        <dbReference type="Proteomes" id="UP000553632"/>
    </source>
</evidence>
<feature type="non-terminal residue" evidence="7">
    <location>
        <position position="1"/>
    </location>
</feature>
<feature type="transmembrane region" description="Helical" evidence="6">
    <location>
        <begin position="73"/>
        <end position="96"/>
    </location>
</feature>
<dbReference type="AlphaFoldDB" id="A0A7J6RKN0"/>
<comment type="caution">
    <text evidence="7">The sequence shown here is derived from an EMBL/GenBank/DDBJ whole genome shotgun (WGS) entry which is preliminary data.</text>
</comment>
<evidence type="ECO:0000256" key="5">
    <source>
        <dbReference type="ARBA" id="ARBA00023136"/>
    </source>
</evidence>
<gene>
    <name evidence="7" type="ORF">FOZ63_013193</name>
</gene>
<organism evidence="7 8">
    <name type="scientific">Perkinsus olseni</name>
    <name type="common">Perkinsus atlanticus</name>
    <dbReference type="NCBI Taxonomy" id="32597"/>
    <lineage>
        <taxon>Eukaryota</taxon>
        <taxon>Sar</taxon>
        <taxon>Alveolata</taxon>
        <taxon>Perkinsozoa</taxon>
        <taxon>Perkinsea</taxon>
        <taxon>Perkinsida</taxon>
        <taxon>Perkinsidae</taxon>
        <taxon>Perkinsus</taxon>
    </lineage>
</organism>
<proteinExistence type="predicted"/>
<feature type="transmembrane region" description="Helical" evidence="6">
    <location>
        <begin position="116"/>
        <end position="134"/>
    </location>
</feature>
<dbReference type="EMBL" id="JABANO010024757">
    <property type="protein sequence ID" value="KAF4721399.1"/>
    <property type="molecule type" value="Genomic_DNA"/>
</dbReference>
<evidence type="ECO:0000313" key="7">
    <source>
        <dbReference type="EMBL" id="KAF4721399.1"/>
    </source>
</evidence>
<dbReference type="Pfam" id="PF03092">
    <property type="entry name" value="BT1"/>
    <property type="match status" value="1"/>
</dbReference>
<feature type="non-terminal residue" evidence="7">
    <location>
        <position position="171"/>
    </location>
</feature>
<protein>
    <submittedName>
        <fullName evidence="7">Uncharacterized protein</fullName>
    </submittedName>
</protein>
<comment type="subcellular location">
    <subcellularLocation>
        <location evidence="1">Membrane</location>
        <topology evidence="1">Multi-pass membrane protein</topology>
    </subcellularLocation>
</comment>
<evidence type="ECO:0000256" key="1">
    <source>
        <dbReference type="ARBA" id="ARBA00004141"/>
    </source>
</evidence>
<dbReference type="InterPro" id="IPR039309">
    <property type="entry name" value="BT1"/>
</dbReference>
<evidence type="ECO:0000256" key="6">
    <source>
        <dbReference type="SAM" id="Phobius"/>
    </source>
</evidence>
<keyword evidence="5 6" id="KW-0472">Membrane</keyword>
<evidence type="ECO:0000256" key="2">
    <source>
        <dbReference type="ARBA" id="ARBA00022448"/>
    </source>
</evidence>
<keyword evidence="8" id="KW-1185">Reference proteome</keyword>
<accession>A0A7J6RKN0</accession>
<evidence type="ECO:0000256" key="4">
    <source>
        <dbReference type="ARBA" id="ARBA00022989"/>
    </source>
</evidence>
<sequence length="171" mass="19125">DFVPRPRIVVERRERLLLSGSTDAFDGVVVPVMPQACGFEERVGHPATRTWVRAQVASSIPLSGFFRRLSDAFGWRLLVVLHFTIHWPKGYCYLMVNSVVRFYLQDMNVPGPLMDRYMSIVFMPFALKPWVGLLSDCFPLFGYGRMPYLVGAGAIGIAGTLLAILIVPSST</sequence>
<name>A0A7J6RKN0_PEROL</name>
<feature type="transmembrane region" description="Helical" evidence="6">
    <location>
        <begin position="146"/>
        <end position="167"/>
    </location>
</feature>
<reference evidence="7 8" key="1">
    <citation type="submission" date="2020-04" db="EMBL/GenBank/DDBJ databases">
        <title>Perkinsus olseni comparative genomics.</title>
        <authorList>
            <person name="Bogema D.R."/>
        </authorList>
    </citation>
    <scope>NUCLEOTIDE SEQUENCE [LARGE SCALE GENOMIC DNA]</scope>
    <source>
        <strain evidence="7 8">ATCC PRA-207</strain>
    </source>
</reference>
<dbReference type="PANTHER" id="PTHR31585:SF0">
    <property type="entry name" value="FOLATE-BIOPTERIN TRANSPORTER 1, CHLOROPLASTIC"/>
    <property type="match status" value="1"/>
</dbReference>
<evidence type="ECO:0000256" key="3">
    <source>
        <dbReference type="ARBA" id="ARBA00022692"/>
    </source>
</evidence>
<keyword evidence="4 6" id="KW-1133">Transmembrane helix</keyword>
<dbReference type="GO" id="GO:0016020">
    <property type="term" value="C:membrane"/>
    <property type="evidence" value="ECO:0007669"/>
    <property type="project" value="UniProtKB-SubCell"/>
</dbReference>